<evidence type="ECO:0000256" key="1">
    <source>
        <dbReference type="SAM" id="MobiDB-lite"/>
    </source>
</evidence>
<feature type="region of interest" description="Disordered" evidence="1">
    <location>
        <begin position="1"/>
        <end position="244"/>
    </location>
</feature>
<dbReference type="AlphaFoldDB" id="A0A0E0JW85"/>
<dbReference type="Gramene" id="OPUNC02G04950.1">
    <property type="protein sequence ID" value="OPUNC02G04950.1"/>
    <property type="gene ID" value="OPUNC02G04950"/>
</dbReference>
<dbReference type="EnsemblPlants" id="OPUNC02G04950.1">
    <property type="protein sequence ID" value="OPUNC02G04950.1"/>
    <property type="gene ID" value="OPUNC02G04950"/>
</dbReference>
<feature type="compositionally biased region" description="Acidic residues" evidence="1">
    <location>
        <begin position="202"/>
        <end position="213"/>
    </location>
</feature>
<dbReference type="InterPro" id="IPR018800">
    <property type="entry name" value="PRCC"/>
</dbReference>
<protein>
    <recommendedName>
        <fullName evidence="4">Proline-rich protein PRCC</fullName>
    </recommendedName>
</protein>
<feature type="compositionally biased region" description="Basic and acidic residues" evidence="1">
    <location>
        <begin position="113"/>
        <end position="123"/>
    </location>
</feature>
<evidence type="ECO:0000313" key="2">
    <source>
        <dbReference type="EnsemblPlants" id="OPUNC02G04950.1"/>
    </source>
</evidence>
<reference evidence="2" key="2">
    <citation type="submission" date="2018-05" db="EMBL/GenBank/DDBJ databases">
        <title>OpunRS2 (Oryza punctata Reference Sequence Version 2).</title>
        <authorList>
            <person name="Zhang J."/>
            <person name="Kudrna D."/>
            <person name="Lee S."/>
            <person name="Talag J."/>
            <person name="Welchert J."/>
            <person name="Wing R.A."/>
        </authorList>
    </citation>
    <scope>NUCLEOTIDE SEQUENCE [LARGE SCALE GENOMIC DNA]</scope>
</reference>
<dbReference type="PANTHER" id="PTHR13621:SF2">
    <property type="entry name" value="PROLINE-RICH PROTEIN PRCC"/>
    <property type="match status" value="1"/>
</dbReference>
<dbReference type="Pfam" id="PF10253">
    <property type="entry name" value="PRCC"/>
    <property type="match status" value="1"/>
</dbReference>
<feature type="compositionally biased region" description="Basic residues" evidence="1">
    <location>
        <begin position="390"/>
        <end position="399"/>
    </location>
</feature>
<sequence>MDSLLANYASSDDETDETLPTPAPAAAAVPAGRREGARPNPPAASGGGIFSSLPQPKSAPLFSSLSAPKSGPVFSAIPPPKSSSSGNPKRVVQFRPPPIRQPTGESSDEEDDAEKRRPSEAEPRAPVSAGTGPVSSFLPPPKHSLGFGGGAARRSAIDTAAPERSNVAAAGLSTSAVNAIAPESPDTTSADDDDNESRGSGDEDEMPVPEEQQEQLAVDSEAGQQQQNQQQSYDAGVGSSNGQEGYAWDPNYYANYGANYGWDPSGNVNYGTEAQYAAYGGEHGGVYGNTYRGEHGDGYAHSAAVPYEGGYTGGYEHHAAAVTAPPIQQPILPPEVGRIGGKRGRSDMPAEILEVNQAELMKNRPREDKSKLTGMAFGPSYQPAPSAKGKPSKLHKRKHQIGSLFYDMKQKEMELAERRAKGFLTKAETQAKYGCIN</sequence>
<dbReference type="OMA" id="QNAVNYE"/>
<feature type="region of interest" description="Disordered" evidence="1">
    <location>
        <begin position="364"/>
        <end position="399"/>
    </location>
</feature>
<organism evidence="2">
    <name type="scientific">Oryza punctata</name>
    <name type="common">Red rice</name>
    <dbReference type="NCBI Taxonomy" id="4537"/>
    <lineage>
        <taxon>Eukaryota</taxon>
        <taxon>Viridiplantae</taxon>
        <taxon>Streptophyta</taxon>
        <taxon>Embryophyta</taxon>
        <taxon>Tracheophyta</taxon>
        <taxon>Spermatophyta</taxon>
        <taxon>Magnoliopsida</taxon>
        <taxon>Liliopsida</taxon>
        <taxon>Poales</taxon>
        <taxon>Poaceae</taxon>
        <taxon>BOP clade</taxon>
        <taxon>Oryzoideae</taxon>
        <taxon>Oryzeae</taxon>
        <taxon>Oryzinae</taxon>
        <taxon>Oryza</taxon>
    </lineage>
</organism>
<keyword evidence="3" id="KW-1185">Reference proteome</keyword>
<proteinExistence type="predicted"/>
<dbReference type="STRING" id="4537.A0A0E0JW85"/>
<dbReference type="eggNOG" id="KOG3903">
    <property type="taxonomic scope" value="Eukaryota"/>
</dbReference>
<reference evidence="2" key="1">
    <citation type="submission" date="2015-04" db="UniProtKB">
        <authorList>
            <consortium name="EnsemblPlants"/>
        </authorList>
    </citation>
    <scope>IDENTIFICATION</scope>
</reference>
<evidence type="ECO:0008006" key="4">
    <source>
        <dbReference type="Google" id="ProtNLM"/>
    </source>
</evidence>
<dbReference type="Proteomes" id="UP000026962">
    <property type="component" value="Chromosome 2"/>
</dbReference>
<dbReference type="PANTHER" id="PTHR13621">
    <property type="entry name" value="PROLINE-RICH PROTEIN PRCC"/>
    <property type="match status" value="1"/>
</dbReference>
<dbReference type="HOGENOM" id="CLU_037479_1_0_1"/>
<accession>A0A0E0JW85</accession>
<evidence type="ECO:0000313" key="3">
    <source>
        <dbReference type="Proteomes" id="UP000026962"/>
    </source>
</evidence>
<feature type="compositionally biased region" description="Low complexity" evidence="1">
    <location>
        <begin position="18"/>
        <end position="31"/>
    </location>
</feature>
<dbReference type="GO" id="GO:0005634">
    <property type="term" value="C:nucleus"/>
    <property type="evidence" value="ECO:0007669"/>
    <property type="project" value="TreeGrafter"/>
</dbReference>
<name>A0A0E0JW85_ORYPU</name>